<feature type="domain" description="DUF2510" evidence="2">
    <location>
        <begin position="6"/>
        <end position="37"/>
    </location>
</feature>
<dbReference type="Pfam" id="PF10708">
    <property type="entry name" value="DUF2510"/>
    <property type="match status" value="1"/>
</dbReference>
<evidence type="ECO:0000313" key="3">
    <source>
        <dbReference type="EMBL" id="MFB9779153.1"/>
    </source>
</evidence>
<sequence length="247" mass="26309">MSTPPAGWHPDPENSQRLRYWDGQQWTSATQPMPAAQTPTLETPEQKKDRKRQLVAIGIIIAAVTSIAIFKSIDFSSDDTETAAAETTTTQAARTTTTARTTTAVAATTPLTTSAVPTSTTLPVAAQTSKPLPAACKTPAQSIIDQIDASFIEADRHIEDVFMVYGRKDVAYIGANIMDSAGTRVSSADIWAQSDGMLFSLSSDARRRTALPDGRKLLDISAGDEFGSAVSDCIMVSVINRNVTGGN</sequence>
<comment type="caution">
    <text evidence="3">The sequence shown here is derived from an EMBL/GenBank/DDBJ whole genome shotgun (WGS) entry which is preliminary data.</text>
</comment>
<accession>A0ABV5X9K0</accession>
<evidence type="ECO:0000313" key="4">
    <source>
        <dbReference type="Proteomes" id="UP001589587"/>
    </source>
</evidence>
<dbReference type="Proteomes" id="UP001589587">
    <property type="component" value="Unassembled WGS sequence"/>
</dbReference>
<feature type="region of interest" description="Disordered" evidence="1">
    <location>
        <begin position="26"/>
        <end position="49"/>
    </location>
</feature>
<proteinExistence type="predicted"/>
<name>A0ABV5X9K0_9NOCA</name>
<dbReference type="EMBL" id="JBHMAS010000004">
    <property type="protein sequence ID" value="MFB9779153.1"/>
    <property type="molecule type" value="Genomic_DNA"/>
</dbReference>
<feature type="compositionally biased region" description="Polar residues" evidence="1">
    <location>
        <begin position="26"/>
        <end position="43"/>
    </location>
</feature>
<protein>
    <submittedName>
        <fullName evidence="3">DUF2510 domain-containing protein</fullName>
    </submittedName>
</protein>
<keyword evidence="4" id="KW-1185">Reference proteome</keyword>
<evidence type="ECO:0000256" key="1">
    <source>
        <dbReference type="SAM" id="MobiDB-lite"/>
    </source>
</evidence>
<organism evidence="3 4">
    <name type="scientific">Rhodococcus baikonurensis</name>
    <dbReference type="NCBI Taxonomy" id="172041"/>
    <lineage>
        <taxon>Bacteria</taxon>
        <taxon>Bacillati</taxon>
        <taxon>Actinomycetota</taxon>
        <taxon>Actinomycetes</taxon>
        <taxon>Mycobacteriales</taxon>
        <taxon>Nocardiaceae</taxon>
        <taxon>Rhodococcus</taxon>
        <taxon>Rhodococcus erythropolis group</taxon>
    </lineage>
</organism>
<dbReference type="RefSeq" id="WP_378374059.1">
    <property type="nucleotide sequence ID" value="NZ_JBHMAS010000004.1"/>
</dbReference>
<evidence type="ECO:0000259" key="2">
    <source>
        <dbReference type="Pfam" id="PF10708"/>
    </source>
</evidence>
<dbReference type="InterPro" id="IPR018929">
    <property type="entry name" value="DUF2510"/>
</dbReference>
<reference evidence="3 4" key="1">
    <citation type="submission" date="2024-09" db="EMBL/GenBank/DDBJ databases">
        <authorList>
            <person name="Sun Q."/>
            <person name="Mori K."/>
        </authorList>
    </citation>
    <scope>NUCLEOTIDE SEQUENCE [LARGE SCALE GENOMIC DNA]</scope>
    <source>
        <strain evidence="3 4">JCM 11411</strain>
    </source>
</reference>
<gene>
    <name evidence="3" type="ORF">ACFFQ6_05640</name>
</gene>